<dbReference type="NCBIfam" id="TIGR01098">
    <property type="entry name" value="3A0109s03R"/>
    <property type="match status" value="1"/>
</dbReference>
<name>A0ABV0KRW9_9CYAN</name>
<comment type="caution">
    <text evidence="4">The sequence shown here is derived from an EMBL/GenBank/DDBJ whole genome shotgun (WGS) entry which is preliminary data.</text>
</comment>
<proteinExistence type="inferred from homology"/>
<evidence type="ECO:0000313" key="5">
    <source>
        <dbReference type="Proteomes" id="UP001476950"/>
    </source>
</evidence>
<gene>
    <name evidence="4" type="primary">phnD</name>
    <name evidence="4" type="ORF">NDI38_26720</name>
</gene>
<dbReference type="PROSITE" id="PS51257">
    <property type="entry name" value="PROKAR_LIPOPROTEIN"/>
    <property type="match status" value="1"/>
</dbReference>
<dbReference type="PANTHER" id="PTHR35841">
    <property type="entry name" value="PHOSPHONATES-BINDING PERIPLASMIC PROTEIN"/>
    <property type="match status" value="1"/>
</dbReference>
<evidence type="ECO:0000313" key="4">
    <source>
        <dbReference type="EMBL" id="MEP1061972.1"/>
    </source>
</evidence>
<organism evidence="4 5">
    <name type="scientific">Stenomitos frigidus AS-A4</name>
    <dbReference type="NCBI Taxonomy" id="2933935"/>
    <lineage>
        <taxon>Bacteria</taxon>
        <taxon>Bacillati</taxon>
        <taxon>Cyanobacteriota</taxon>
        <taxon>Cyanophyceae</taxon>
        <taxon>Leptolyngbyales</taxon>
        <taxon>Leptolyngbyaceae</taxon>
        <taxon>Stenomitos</taxon>
    </lineage>
</organism>
<dbReference type="CDD" id="cd13571">
    <property type="entry name" value="PBP2_PnhD_1"/>
    <property type="match status" value="1"/>
</dbReference>
<accession>A0ABV0KRW9</accession>
<dbReference type="RefSeq" id="WP_190448455.1">
    <property type="nucleotide sequence ID" value="NZ_JAMPLM010000049.1"/>
</dbReference>
<dbReference type="PANTHER" id="PTHR35841:SF1">
    <property type="entry name" value="PHOSPHONATES-BINDING PERIPLASMIC PROTEIN"/>
    <property type="match status" value="1"/>
</dbReference>
<keyword evidence="5" id="KW-1185">Reference proteome</keyword>
<sequence>MQQLFGRRLDRPCKQFLSFILLFSLSSIAVSCTATSPNTNSQASPASSPQAAVTETLNVAVIPWQSPAEQEKKLQPLADYLQQTMKRPVKFQIAKDYATAVNLLVEEKVEMAYLAALTYVKAHDRNAKIAPLVLPIDATSGRPWYTSVIVADASKDIQSLTDLKGKRFAFVSPSSTSGFLMPLNAFQAKGIDPTRDFSRIRYAGSHDKTQTALANGEVDAIADDKSSFRRVQAEGKLPAANYKIIWESDPIPTGPVVINTSKFAPQEIAQLQQALIDAPVGVVDVSGSKSAGYTLAKDADFEPVRQIHKRLKSITIAER</sequence>
<dbReference type="Proteomes" id="UP001476950">
    <property type="component" value="Unassembled WGS sequence"/>
</dbReference>
<dbReference type="Pfam" id="PF12974">
    <property type="entry name" value="Phosphonate-bd"/>
    <property type="match status" value="1"/>
</dbReference>
<evidence type="ECO:0000256" key="3">
    <source>
        <dbReference type="SAM" id="SignalP"/>
    </source>
</evidence>
<feature type="signal peptide" evidence="3">
    <location>
        <begin position="1"/>
        <end position="29"/>
    </location>
</feature>
<protein>
    <submittedName>
        <fullName evidence="4">Phosphate/phosphite/phosphonate ABC transporter substrate-binding protein</fullName>
    </submittedName>
</protein>
<dbReference type="EMBL" id="JAMPLM010000049">
    <property type="protein sequence ID" value="MEP1061972.1"/>
    <property type="molecule type" value="Genomic_DNA"/>
</dbReference>
<dbReference type="InterPro" id="IPR005770">
    <property type="entry name" value="PhnD"/>
</dbReference>
<dbReference type="Gene3D" id="3.40.190.10">
    <property type="entry name" value="Periplasmic binding protein-like II"/>
    <property type="match status" value="2"/>
</dbReference>
<dbReference type="SUPFAM" id="SSF53850">
    <property type="entry name" value="Periplasmic binding protein-like II"/>
    <property type="match status" value="1"/>
</dbReference>
<comment type="similarity">
    <text evidence="1">Belongs to the phosphate/phosphite/phosphonate binding protein family.</text>
</comment>
<feature type="chain" id="PRO_5045334708" evidence="3">
    <location>
        <begin position="30"/>
        <end position="319"/>
    </location>
</feature>
<reference evidence="4 5" key="1">
    <citation type="submission" date="2022-04" db="EMBL/GenBank/DDBJ databases">
        <title>Positive selection, recombination, and allopatry shape intraspecific diversity of widespread and dominant cyanobacteria.</title>
        <authorList>
            <person name="Wei J."/>
            <person name="Shu W."/>
            <person name="Hu C."/>
        </authorList>
    </citation>
    <scope>NUCLEOTIDE SEQUENCE [LARGE SCALE GENOMIC DNA]</scope>
    <source>
        <strain evidence="4 5">AS-A4</strain>
    </source>
</reference>
<evidence type="ECO:0000256" key="2">
    <source>
        <dbReference type="ARBA" id="ARBA00022729"/>
    </source>
</evidence>
<keyword evidence="2 3" id="KW-0732">Signal</keyword>
<evidence type="ECO:0000256" key="1">
    <source>
        <dbReference type="ARBA" id="ARBA00007162"/>
    </source>
</evidence>